<keyword evidence="2" id="KW-0690">Ribosome biogenesis</keyword>
<evidence type="ECO:0000256" key="5">
    <source>
        <dbReference type="ARBA" id="ARBA00022741"/>
    </source>
</evidence>
<dbReference type="PANTHER" id="PTHR32120">
    <property type="entry name" value="SMALL RIBOSOMAL SUBUNIT BIOGENESIS GTPASE RSGA"/>
    <property type="match status" value="1"/>
</dbReference>
<gene>
    <name evidence="12" type="ORF">METZ01_LOCUS54686</name>
</gene>
<dbReference type="InterPro" id="IPR004881">
    <property type="entry name" value="Ribosome_biogen_GTPase_RsgA"/>
</dbReference>
<keyword evidence="9" id="KW-0342">GTP-binding</keyword>
<dbReference type="GO" id="GO:0005525">
    <property type="term" value="F:GTP binding"/>
    <property type="evidence" value="ECO:0007669"/>
    <property type="project" value="UniProtKB-KW"/>
</dbReference>
<evidence type="ECO:0000256" key="7">
    <source>
        <dbReference type="ARBA" id="ARBA00022833"/>
    </source>
</evidence>
<dbReference type="CDD" id="cd01854">
    <property type="entry name" value="YjeQ_EngC"/>
    <property type="match status" value="1"/>
</dbReference>
<dbReference type="InterPro" id="IPR012340">
    <property type="entry name" value="NA-bd_OB-fold"/>
</dbReference>
<keyword evidence="3" id="KW-0479">Metal-binding</keyword>
<dbReference type="EMBL" id="UINC01002943">
    <property type="protein sequence ID" value="SVA01832.1"/>
    <property type="molecule type" value="Genomic_DNA"/>
</dbReference>
<evidence type="ECO:0000256" key="1">
    <source>
        <dbReference type="ARBA" id="ARBA00022490"/>
    </source>
</evidence>
<dbReference type="PANTHER" id="PTHR32120:SF11">
    <property type="entry name" value="SMALL RIBOSOMAL SUBUNIT BIOGENESIS GTPASE RSGA 1, MITOCHONDRIAL-RELATED"/>
    <property type="match status" value="1"/>
</dbReference>
<evidence type="ECO:0000256" key="4">
    <source>
        <dbReference type="ARBA" id="ARBA00022730"/>
    </source>
</evidence>
<dbReference type="Gene3D" id="1.10.40.50">
    <property type="entry name" value="Probable gtpase engc, domain 3"/>
    <property type="match status" value="1"/>
</dbReference>
<proteinExistence type="inferred from homology"/>
<dbReference type="InterPro" id="IPR010914">
    <property type="entry name" value="RsgA_GTPase_dom"/>
</dbReference>
<dbReference type="NCBIfam" id="TIGR00157">
    <property type="entry name" value="ribosome small subunit-dependent GTPase A"/>
    <property type="match status" value="1"/>
</dbReference>
<evidence type="ECO:0000256" key="2">
    <source>
        <dbReference type="ARBA" id="ARBA00022517"/>
    </source>
</evidence>
<dbReference type="SUPFAM" id="SSF50249">
    <property type="entry name" value="Nucleic acid-binding proteins"/>
    <property type="match status" value="1"/>
</dbReference>
<dbReference type="PROSITE" id="PS51721">
    <property type="entry name" value="G_CP"/>
    <property type="match status" value="1"/>
</dbReference>
<dbReference type="SUPFAM" id="SSF52540">
    <property type="entry name" value="P-loop containing nucleoside triphosphate hydrolases"/>
    <property type="match status" value="1"/>
</dbReference>
<sequence>MKGTVYKSTGNWYSVQTDSNEVYKCNIKGKFRSLGIKSTNPIAVGDQVNFEIINKQDFTGVINKIENRKNYIIRKSVNLSKFSHIIASNIDCCFLFVTPSNPLTSSIFIDRILIATKSFGIDTIILFNKTDIYSKNDIKYIDNLRSIYSTIGYKCLNISVLKEININNIIEIMKDKISIFTGHSGVGKSSLVNLLDPSLNIKTAKVSKQNEQGQHTTTYAEMYDLNFGARIIDSPGIKGFGLIDIEKSQLGGYFSEFILLKDDCKFNNCLHENEPNCAVKEAVVNGVISESRYKSYLSLLINEDKSFRTDNR</sequence>
<dbReference type="InterPro" id="IPR027417">
    <property type="entry name" value="P-loop_NTPase"/>
</dbReference>
<dbReference type="HAMAP" id="MF_01820">
    <property type="entry name" value="GTPase_RsgA"/>
    <property type="match status" value="1"/>
</dbReference>
<keyword evidence="1" id="KW-0963">Cytoplasm</keyword>
<dbReference type="GO" id="GO:0046872">
    <property type="term" value="F:metal ion binding"/>
    <property type="evidence" value="ECO:0007669"/>
    <property type="project" value="UniProtKB-KW"/>
</dbReference>
<dbReference type="PROSITE" id="PS50936">
    <property type="entry name" value="ENGC_GTPASE"/>
    <property type="match status" value="1"/>
</dbReference>
<evidence type="ECO:0000259" key="10">
    <source>
        <dbReference type="PROSITE" id="PS50936"/>
    </source>
</evidence>
<dbReference type="GO" id="GO:0003924">
    <property type="term" value="F:GTPase activity"/>
    <property type="evidence" value="ECO:0007669"/>
    <property type="project" value="InterPro"/>
</dbReference>
<keyword evidence="8" id="KW-0694">RNA-binding</keyword>
<keyword evidence="5" id="KW-0547">Nucleotide-binding</keyword>
<dbReference type="AlphaFoldDB" id="A0A381SCK9"/>
<dbReference type="InterPro" id="IPR031944">
    <property type="entry name" value="RsgA_N"/>
</dbReference>
<feature type="domain" description="EngC GTPase" evidence="10">
    <location>
        <begin position="88"/>
        <end position="238"/>
    </location>
</feature>
<dbReference type="Gene3D" id="2.40.50.140">
    <property type="entry name" value="Nucleic acid-binding proteins"/>
    <property type="match status" value="1"/>
</dbReference>
<evidence type="ECO:0000256" key="9">
    <source>
        <dbReference type="ARBA" id="ARBA00023134"/>
    </source>
</evidence>
<dbReference type="GO" id="GO:0042254">
    <property type="term" value="P:ribosome biogenesis"/>
    <property type="evidence" value="ECO:0007669"/>
    <property type="project" value="UniProtKB-KW"/>
</dbReference>
<evidence type="ECO:0000259" key="11">
    <source>
        <dbReference type="PROSITE" id="PS51721"/>
    </source>
</evidence>
<dbReference type="InterPro" id="IPR030378">
    <property type="entry name" value="G_CP_dom"/>
</dbReference>
<evidence type="ECO:0000313" key="12">
    <source>
        <dbReference type="EMBL" id="SVA01832.1"/>
    </source>
</evidence>
<keyword evidence="6" id="KW-0378">Hydrolase</keyword>
<evidence type="ECO:0000256" key="8">
    <source>
        <dbReference type="ARBA" id="ARBA00022884"/>
    </source>
</evidence>
<dbReference type="GO" id="GO:0019843">
    <property type="term" value="F:rRNA binding"/>
    <property type="evidence" value="ECO:0007669"/>
    <property type="project" value="UniProtKB-KW"/>
</dbReference>
<feature type="domain" description="CP-type G" evidence="11">
    <location>
        <begin position="79"/>
        <end position="240"/>
    </location>
</feature>
<accession>A0A381SCK9</accession>
<organism evidence="12">
    <name type="scientific">marine metagenome</name>
    <dbReference type="NCBI Taxonomy" id="408172"/>
    <lineage>
        <taxon>unclassified sequences</taxon>
        <taxon>metagenomes</taxon>
        <taxon>ecological metagenomes</taxon>
    </lineage>
</organism>
<dbReference type="Pfam" id="PF03193">
    <property type="entry name" value="RsgA_GTPase"/>
    <property type="match status" value="1"/>
</dbReference>
<dbReference type="CDD" id="cd04466">
    <property type="entry name" value="S1_YloQ_GTPase"/>
    <property type="match status" value="1"/>
</dbReference>
<reference evidence="12" key="1">
    <citation type="submission" date="2018-05" db="EMBL/GenBank/DDBJ databases">
        <authorList>
            <person name="Lanie J.A."/>
            <person name="Ng W.-L."/>
            <person name="Kazmierczak K.M."/>
            <person name="Andrzejewski T.M."/>
            <person name="Davidsen T.M."/>
            <person name="Wayne K.J."/>
            <person name="Tettelin H."/>
            <person name="Glass J.I."/>
            <person name="Rusch D."/>
            <person name="Podicherti R."/>
            <person name="Tsui H.-C.T."/>
            <person name="Winkler M.E."/>
        </authorList>
    </citation>
    <scope>NUCLEOTIDE SEQUENCE</scope>
</reference>
<keyword evidence="7" id="KW-0862">Zinc</keyword>
<evidence type="ECO:0008006" key="13">
    <source>
        <dbReference type="Google" id="ProtNLM"/>
    </source>
</evidence>
<protein>
    <recommendedName>
        <fullName evidence="13">EngC GTPase domain-containing protein</fullName>
    </recommendedName>
</protein>
<evidence type="ECO:0000256" key="6">
    <source>
        <dbReference type="ARBA" id="ARBA00022801"/>
    </source>
</evidence>
<name>A0A381SCK9_9ZZZZ</name>
<dbReference type="Pfam" id="PF16745">
    <property type="entry name" value="RsgA_N"/>
    <property type="match status" value="1"/>
</dbReference>
<evidence type="ECO:0000256" key="3">
    <source>
        <dbReference type="ARBA" id="ARBA00022723"/>
    </source>
</evidence>
<dbReference type="Gene3D" id="3.40.50.300">
    <property type="entry name" value="P-loop containing nucleotide triphosphate hydrolases"/>
    <property type="match status" value="1"/>
</dbReference>
<keyword evidence="4" id="KW-0699">rRNA-binding</keyword>